<dbReference type="AlphaFoldDB" id="A0A3N2CPN2"/>
<dbReference type="RefSeq" id="WP_123388824.1">
    <property type="nucleotide sequence ID" value="NZ_RKHO01000001.1"/>
</dbReference>
<dbReference type="SUPFAM" id="SSF53822">
    <property type="entry name" value="Periplasmic binding protein-like I"/>
    <property type="match status" value="1"/>
</dbReference>
<dbReference type="CDD" id="cd01392">
    <property type="entry name" value="HTH_LacI"/>
    <property type="match status" value="1"/>
</dbReference>
<dbReference type="EMBL" id="RKHO01000001">
    <property type="protein sequence ID" value="ROR89469.1"/>
    <property type="molecule type" value="Genomic_DNA"/>
</dbReference>
<dbReference type="SUPFAM" id="SSF47413">
    <property type="entry name" value="lambda repressor-like DNA-binding domains"/>
    <property type="match status" value="1"/>
</dbReference>
<dbReference type="InterPro" id="IPR010982">
    <property type="entry name" value="Lambda_DNA-bd_dom_sf"/>
</dbReference>
<evidence type="ECO:0000256" key="2">
    <source>
        <dbReference type="ARBA" id="ARBA00023125"/>
    </source>
</evidence>
<keyword evidence="1" id="KW-0805">Transcription regulation</keyword>
<dbReference type="PROSITE" id="PS50932">
    <property type="entry name" value="HTH_LACI_2"/>
    <property type="match status" value="1"/>
</dbReference>
<evidence type="ECO:0000259" key="5">
    <source>
        <dbReference type="PROSITE" id="PS50932"/>
    </source>
</evidence>
<name>A0A3N2CPN2_9ACTN</name>
<evidence type="ECO:0000256" key="4">
    <source>
        <dbReference type="SAM" id="MobiDB-lite"/>
    </source>
</evidence>
<dbReference type="SMART" id="SM00354">
    <property type="entry name" value="HTH_LACI"/>
    <property type="match status" value="1"/>
</dbReference>
<evidence type="ECO:0000313" key="6">
    <source>
        <dbReference type="EMBL" id="ROR89469.1"/>
    </source>
</evidence>
<dbReference type="PANTHER" id="PTHR30146">
    <property type="entry name" value="LACI-RELATED TRANSCRIPTIONAL REPRESSOR"/>
    <property type="match status" value="1"/>
</dbReference>
<feature type="compositionally biased region" description="Basic and acidic residues" evidence="4">
    <location>
        <begin position="1"/>
        <end position="16"/>
    </location>
</feature>
<dbReference type="Pfam" id="PF00356">
    <property type="entry name" value="LacI"/>
    <property type="match status" value="1"/>
</dbReference>
<feature type="region of interest" description="Disordered" evidence="4">
    <location>
        <begin position="1"/>
        <end position="23"/>
    </location>
</feature>
<keyword evidence="2" id="KW-0238">DNA-binding</keyword>
<dbReference type="GO" id="GO:0003700">
    <property type="term" value="F:DNA-binding transcription factor activity"/>
    <property type="evidence" value="ECO:0007669"/>
    <property type="project" value="TreeGrafter"/>
</dbReference>
<reference evidence="6 7" key="1">
    <citation type="submission" date="2018-11" db="EMBL/GenBank/DDBJ databases">
        <title>Sequencing the genomes of 1000 actinobacteria strains.</title>
        <authorList>
            <person name="Klenk H.-P."/>
        </authorList>
    </citation>
    <scope>NUCLEOTIDE SEQUENCE [LARGE SCALE GENOMIC DNA]</scope>
    <source>
        <strain evidence="6 7">DSM 12652</strain>
    </source>
</reference>
<organism evidence="6 7">
    <name type="scientific">Nocardioides aurantiacus</name>
    <dbReference type="NCBI Taxonomy" id="86796"/>
    <lineage>
        <taxon>Bacteria</taxon>
        <taxon>Bacillati</taxon>
        <taxon>Actinomycetota</taxon>
        <taxon>Actinomycetes</taxon>
        <taxon>Propionibacteriales</taxon>
        <taxon>Nocardioidaceae</taxon>
        <taxon>Nocardioides</taxon>
    </lineage>
</organism>
<comment type="caution">
    <text evidence="6">The sequence shown here is derived from an EMBL/GenBank/DDBJ whole genome shotgun (WGS) entry which is preliminary data.</text>
</comment>
<evidence type="ECO:0000256" key="1">
    <source>
        <dbReference type="ARBA" id="ARBA00023015"/>
    </source>
</evidence>
<sequence>MSQPIDRRLPRAEVRTRPAGPPTLATVADEAGVSRQTVSNALNNPDLLRPETLERVQEVIERLGYSPNRAARQLRTRSSHLVGLRFEPAQEGTSNALMDRFLHSLVAAASRTGHHVLLFSGDPDDPLDGYDDLLRSTAVDAFVVTDTYAGTPQAGFLKDRDAPFVTFGRPWEDPHADHAWVDVDGAAGARAATRHLLEQGHRRIAWLGWERSSRIGQDRRSGWEEALRAEGLDPTGLGVRVTDNVDAARMATHHVLDDPTVTGFVCASDTLGLGVLHALAERRLQPGADVGVVGFDDSAAAQVAWPGLTSVRQPLEDVAVALVHTLHDVLAHRPVAEQGRMLEPSLVVRRSSLRGWTP</sequence>
<feature type="domain" description="HTH lacI-type" evidence="5">
    <location>
        <begin position="22"/>
        <end position="76"/>
    </location>
</feature>
<dbReference type="GO" id="GO:0000976">
    <property type="term" value="F:transcription cis-regulatory region binding"/>
    <property type="evidence" value="ECO:0007669"/>
    <property type="project" value="TreeGrafter"/>
</dbReference>
<dbReference type="Gene3D" id="1.10.260.40">
    <property type="entry name" value="lambda repressor-like DNA-binding domains"/>
    <property type="match status" value="1"/>
</dbReference>
<proteinExistence type="predicted"/>
<dbReference type="InterPro" id="IPR028082">
    <property type="entry name" value="Peripla_BP_I"/>
</dbReference>
<dbReference type="OrthoDB" id="3430936at2"/>
<dbReference type="Gene3D" id="3.40.50.2300">
    <property type="match status" value="2"/>
</dbReference>
<dbReference type="InterPro" id="IPR046335">
    <property type="entry name" value="LacI/GalR-like_sensor"/>
</dbReference>
<keyword evidence="3" id="KW-0804">Transcription</keyword>
<accession>A0A3N2CPN2</accession>
<gene>
    <name evidence="6" type="ORF">EDD33_0294</name>
</gene>
<dbReference type="Proteomes" id="UP000281738">
    <property type="component" value="Unassembled WGS sequence"/>
</dbReference>
<dbReference type="Pfam" id="PF13377">
    <property type="entry name" value="Peripla_BP_3"/>
    <property type="match status" value="1"/>
</dbReference>
<dbReference type="InterPro" id="IPR000843">
    <property type="entry name" value="HTH_LacI"/>
</dbReference>
<dbReference type="PANTHER" id="PTHR30146:SF109">
    <property type="entry name" value="HTH-TYPE TRANSCRIPTIONAL REGULATOR GALS"/>
    <property type="match status" value="1"/>
</dbReference>
<evidence type="ECO:0000313" key="7">
    <source>
        <dbReference type="Proteomes" id="UP000281738"/>
    </source>
</evidence>
<evidence type="ECO:0000256" key="3">
    <source>
        <dbReference type="ARBA" id="ARBA00023163"/>
    </source>
</evidence>
<protein>
    <submittedName>
        <fullName evidence="6">LacI family transcriptional regulator</fullName>
    </submittedName>
</protein>
<keyword evidence="7" id="KW-1185">Reference proteome</keyword>